<keyword evidence="2 4" id="KW-0238">DNA-binding</keyword>
<dbReference type="EMBL" id="FOGC01000003">
    <property type="protein sequence ID" value="SEQ51203.1"/>
    <property type="molecule type" value="Genomic_DNA"/>
</dbReference>
<dbReference type="Gene3D" id="1.10.357.10">
    <property type="entry name" value="Tetracycline Repressor, domain 2"/>
    <property type="match status" value="1"/>
</dbReference>
<dbReference type="AlphaFoldDB" id="A0A1H9GMG4"/>
<keyword evidence="3" id="KW-0804">Transcription</keyword>
<dbReference type="InterPro" id="IPR001647">
    <property type="entry name" value="HTH_TetR"/>
</dbReference>
<dbReference type="SUPFAM" id="SSF48498">
    <property type="entry name" value="Tetracyclin repressor-like, C-terminal domain"/>
    <property type="match status" value="1"/>
</dbReference>
<organism evidence="6 7">
    <name type="scientific">Rosenbergiella nectarea</name>
    <dbReference type="NCBI Taxonomy" id="988801"/>
    <lineage>
        <taxon>Bacteria</taxon>
        <taxon>Pseudomonadati</taxon>
        <taxon>Pseudomonadota</taxon>
        <taxon>Gammaproteobacteria</taxon>
        <taxon>Enterobacterales</taxon>
        <taxon>Erwiniaceae</taxon>
        <taxon>Rosenbergiella</taxon>
    </lineage>
</organism>
<evidence type="ECO:0000256" key="4">
    <source>
        <dbReference type="PROSITE-ProRule" id="PRU00335"/>
    </source>
</evidence>
<dbReference type="PROSITE" id="PS50977">
    <property type="entry name" value="HTH_TETR_2"/>
    <property type="match status" value="1"/>
</dbReference>
<dbReference type="SUPFAM" id="SSF46689">
    <property type="entry name" value="Homeodomain-like"/>
    <property type="match status" value="1"/>
</dbReference>
<dbReference type="Proteomes" id="UP000242515">
    <property type="component" value="Unassembled WGS sequence"/>
</dbReference>
<dbReference type="InterPro" id="IPR036271">
    <property type="entry name" value="Tet_transcr_reg_TetR-rel_C_sf"/>
</dbReference>
<sequence length="187" mass="20962">MSTKGKIREAAHTLFYNQGIHATGIDSIIKLAGVAKQSFYNHFVSKQCLVLDYLALRHQQWLDLYATRLQLTVTPQDRILAIYDAYQDHAEQPYKNGFRGCGLLNAAAEFPVDSLERRCVAEQKAQIQQFIETALCEIPSVNAERAELLAQEFAFLLEGSISLAGLSGHPALLQRAKQIITQRLECL</sequence>
<keyword evidence="1" id="KW-0805">Transcription regulation</keyword>
<evidence type="ECO:0000256" key="2">
    <source>
        <dbReference type="ARBA" id="ARBA00023125"/>
    </source>
</evidence>
<dbReference type="GO" id="GO:0003677">
    <property type="term" value="F:DNA binding"/>
    <property type="evidence" value="ECO:0007669"/>
    <property type="project" value="UniProtKB-UniRule"/>
</dbReference>
<dbReference type="STRING" id="988801.SAMN05216522_103275"/>
<feature type="DNA-binding region" description="H-T-H motif" evidence="4">
    <location>
        <begin position="24"/>
        <end position="43"/>
    </location>
</feature>
<dbReference type="Pfam" id="PF00440">
    <property type="entry name" value="TetR_N"/>
    <property type="match status" value="1"/>
</dbReference>
<accession>A0A1H9GMG4</accession>
<evidence type="ECO:0000256" key="3">
    <source>
        <dbReference type="ARBA" id="ARBA00023163"/>
    </source>
</evidence>
<dbReference type="PANTHER" id="PTHR47506">
    <property type="entry name" value="TRANSCRIPTIONAL REGULATORY PROTEIN"/>
    <property type="match status" value="1"/>
</dbReference>
<reference evidence="7" key="1">
    <citation type="submission" date="2016-10" db="EMBL/GenBank/DDBJ databases">
        <authorList>
            <person name="Varghese N."/>
            <person name="Submissions S."/>
        </authorList>
    </citation>
    <scope>NUCLEOTIDE SEQUENCE [LARGE SCALE GENOMIC DNA]</scope>
    <source>
        <strain evidence="7">8N4</strain>
    </source>
</reference>
<feature type="domain" description="HTH tetR-type" evidence="5">
    <location>
        <begin position="1"/>
        <end position="61"/>
    </location>
</feature>
<evidence type="ECO:0000259" key="5">
    <source>
        <dbReference type="PROSITE" id="PS50977"/>
    </source>
</evidence>
<dbReference type="InterPro" id="IPR009057">
    <property type="entry name" value="Homeodomain-like_sf"/>
</dbReference>
<dbReference type="PRINTS" id="PR00455">
    <property type="entry name" value="HTHTETR"/>
</dbReference>
<protein>
    <submittedName>
        <fullName evidence="6">DNA-binding transcriptional regulator, AcrR family</fullName>
    </submittedName>
</protein>
<proteinExistence type="predicted"/>
<name>A0A1H9GMG4_9GAMM</name>
<keyword evidence="7" id="KW-1185">Reference proteome</keyword>
<dbReference type="PANTHER" id="PTHR47506:SF1">
    <property type="entry name" value="HTH-TYPE TRANSCRIPTIONAL REGULATOR YJDC"/>
    <property type="match status" value="1"/>
</dbReference>
<evidence type="ECO:0000313" key="7">
    <source>
        <dbReference type="Proteomes" id="UP000242515"/>
    </source>
</evidence>
<dbReference type="RefSeq" id="WP_092674142.1">
    <property type="nucleotide sequence ID" value="NZ_FOGC01000003.1"/>
</dbReference>
<evidence type="ECO:0000256" key="1">
    <source>
        <dbReference type="ARBA" id="ARBA00023015"/>
    </source>
</evidence>
<gene>
    <name evidence="6" type="ORF">SAMN05216522_103275</name>
</gene>
<dbReference type="OrthoDB" id="116240at2"/>
<evidence type="ECO:0000313" key="6">
    <source>
        <dbReference type="EMBL" id="SEQ51203.1"/>
    </source>
</evidence>